<sequence>MIKKFLSLKDIDCYFLSYNLSNYVWNIVIQWNYFEKNSLGSQFARAIDSISSNIAEGFGRYNKKDKVKFYRYSMGSLYECLDWNQKSMKRDLITKEDYNFIFENLQKIKPEIYSLINYTNLKLKF</sequence>
<dbReference type="Pfam" id="PF05635">
    <property type="entry name" value="23S_rRNA_IVP"/>
    <property type="match status" value="1"/>
</dbReference>
<dbReference type="NCBIfam" id="TIGR02436">
    <property type="entry name" value="four helix bundle protein"/>
    <property type="match status" value="1"/>
</dbReference>
<reference evidence="1 2" key="1">
    <citation type="journal article" date="2016" name="Environ. Microbiol.">
        <title>Genomic resolution of a cold subsurface aquifer community provides metabolic insights for novel microbes adapted to high CO concentrations.</title>
        <authorList>
            <person name="Probst A.J."/>
            <person name="Castelle C.J."/>
            <person name="Singh A."/>
            <person name="Brown C.T."/>
            <person name="Anantharaman K."/>
            <person name="Sharon I."/>
            <person name="Hug L.A."/>
            <person name="Burstein D."/>
            <person name="Emerson J.B."/>
            <person name="Thomas B.C."/>
            <person name="Banfield J.F."/>
        </authorList>
    </citation>
    <scope>NUCLEOTIDE SEQUENCE [LARGE SCALE GENOMIC DNA]</scope>
    <source>
        <strain evidence="1">CG1_02_32_51</strain>
    </source>
</reference>
<dbReference type="Gene3D" id="1.20.1440.60">
    <property type="entry name" value="23S rRNA-intervening sequence"/>
    <property type="match status" value="1"/>
</dbReference>
<dbReference type="PANTHER" id="PTHR38471">
    <property type="entry name" value="FOUR HELIX BUNDLE PROTEIN"/>
    <property type="match status" value="1"/>
</dbReference>
<dbReference type="EMBL" id="MNVC01000014">
    <property type="protein sequence ID" value="OIO19951.1"/>
    <property type="molecule type" value="Genomic_DNA"/>
</dbReference>
<organism evidence="1 2">
    <name type="scientific">Candidatus Magasanikbacteria bacterium CG1_02_32_51</name>
    <dbReference type="NCBI Taxonomy" id="1805238"/>
    <lineage>
        <taxon>Bacteria</taxon>
        <taxon>Candidatus Magasanikiibacteriota</taxon>
    </lineage>
</organism>
<proteinExistence type="predicted"/>
<gene>
    <name evidence="1" type="ORF">AUJ23_01095</name>
</gene>
<dbReference type="PANTHER" id="PTHR38471:SF2">
    <property type="entry name" value="FOUR HELIX BUNDLE PROTEIN"/>
    <property type="match status" value="1"/>
</dbReference>
<dbReference type="AlphaFoldDB" id="A0A1J4UCI9"/>
<evidence type="ECO:0000313" key="1">
    <source>
        <dbReference type="EMBL" id="OIO19951.1"/>
    </source>
</evidence>
<name>A0A1J4UCI9_9BACT</name>
<dbReference type="InterPro" id="IPR036583">
    <property type="entry name" value="23S_rRNA_IVS_sf"/>
</dbReference>
<protein>
    <recommendedName>
        <fullName evidence="3">Four helix bundle protein</fullName>
    </recommendedName>
</protein>
<dbReference type="InterPro" id="IPR012657">
    <property type="entry name" value="23S_rRNA-intervening_sequence"/>
</dbReference>
<dbReference type="Proteomes" id="UP000181941">
    <property type="component" value="Unassembled WGS sequence"/>
</dbReference>
<dbReference type="SUPFAM" id="SSF158446">
    <property type="entry name" value="IVS-encoded protein-like"/>
    <property type="match status" value="1"/>
</dbReference>
<evidence type="ECO:0008006" key="3">
    <source>
        <dbReference type="Google" id="ProtNLM"/>
    </source>
</evidence>
<dbReference type="STRING" id="1805238.AUJ23_01095"/>
<accession>A0A1J4UCI9</accession>
<evidence type="ECO:0000313" key="2">
    <source>
        <dbReference type="Proteomes" id="UP000181941"/>
    </source>
</evidence>
<comment type="caution">
    <text evidence="1">The sequence shown here is derived from an EMBL/GenBank/DDBJ whole genome shotgun (WGS) entry which is preliminary data.</text>
</comment>